<dbReference type="InterPro" id="IPR001867">
    <property type="entry name" value="OmpR/PhoB-type_DNA-bd"/>
</dbReference>
<organism evidence="7 8">
    <name type="scientific">Allocatelliglobosispora scoriae</name>
    <dbReference type="NCBI Taxonomy" id="643052"/>
    <lineage>
        <taxon>Bacteria</taxon>
        <taxon>Bacillati</taxon>
        <taxon>Actinomycetota</taxon>
        <taxon>Actinomycetes</taxon>
        <taxon>Micromonosporales</taxon>
        <taxon>Micromonosporaceae</taxon>
        <taxon>Allocatelliglobosispora</taxon>
    </lineage>
</organism>
<dbReference type="PANTHER" id="PTHR35807:SF1">
    <property type="entry name" value="TRANSCRIPTIONAL REGULATOR REDD"/>
    <property type="match status" value="1"/>
</dbReference>
<dbReference type="CDD" id="cd15831">
    <property type="entry name" value="BTAD"/>
    <property type="match status" value="1"/>
</dbReference>
<dbReference type="InterPro" id="IPR036388">
    <property type="entry name" value="WH-like_DNA-bd_sf"/>
</dbReference>
<dbReference type="SMART" id="SM00862">
    <property type="entry name" value="Trans_reg_C"/>
    <property type="match status" value="1"/>
</dbReference>
<keyword evidence="2" id="KW-0805">Transcription regulation</keyword>
<proteinExistence type="inferred from homology"/>
<keyword evidence="3 5" id="KW-0238">DNA-binding</keyword>
<name>A0A841C3D1_9ACTN</name>
<gene>
    <name evidence="7" type="ORF">F4553_006894</name>
</gene>
<dbReference type="Gene3D" id="1.25.40.10">
    <property type="entry name" value="Tetratricopeptide repeat domain"/>
    <property type="match status" value="2"/>
</dbReference>
<dbReference type="SUPFAM" id="SSF46894">
    <property type="entry name" value="C-terminal effector domain of the bipartite response regulators"/>
    <property type="match status" value="1"/>
</dbReference>
<dbReference type="SMART" id="SM01043">
    <property type="entry name" value="BTAD"/>
    <property type="match status" value="1"/>
</dbReference>
<evidence type="ECO:0000256" key="5">
    <source>
        <dbReference type="PROSITE-ProRule" id="PRU01091"/>
    </source>
</evidence>
<reference evidence="7 8" key="1">
    <citation type="submission" date="2020-08" db="EMBL/GenBank/DDBJ databases">
        <title>Sequencing the genomes of 1000 actinobacteria strains.</title>
        <authorList>
            <person name="Klenk H.-P."/>
        </authorList>
    </citation>
    <scope>NUCLEOTIDE SEQUENCE [LARGE SCALE GENOMIC DNA]</scope>
    <source>
        <strain evidence="7 8">DSM 45362</strain>
    </source>
</reference>
<evidence type="ECO:0000313" key="7">
    <source>
        <dbReference type="EMBL" id="MBB5873460.1"/>
    </source>
</evidence>
<dbReference type="Pfam" id="PF00486">
    <property type="entry name" value="Trans_reg_C"/>
    <property type="match status" value="1"/>
</dbReference>
<dbReference type="InterPro" id="IPR027417">
    <property type="entry name" value="P-loop_NTPase"/>
</dbReference>
<sequence>MPHASTQDSASPPPVIRLLGPCEVTGPLGTAGLVGTRQRVLVALLALDAGKALTQSRLIDTLWGDDPPRTAVRTLQSHIARVRQALDACGLPEILVTRGPGYALHLDRDHVDAHRFESLVREARADLPGQQWSAAAQRLDEALALWRGEALSGLGDDGWATAERERLHALRLAAAEDLWELRLRLGDHVSAVGELERLVAEHPVRERLIGLLMLGLYRSGRQADALGHYQRAAARLADELGLDPGEQLQELHRSMLRRDRSLDLPKPPSTAPAQLPAATGHFCGRDAELAGLRGWVPGASIAVVSGPAGVGKSALAVQWAHEARELFPDGQLFLDLLGHDPDAALTAAEALTHVLRGLGVPPDRVPAEPSEQSAQVRTLLQDRRVLLVLDNAGTADHVLPLVPATPGSALLVTSRQQLSALVVQHAVHAVELDVMDPAGARELLGRILGAARVDAEPEAATRLAELCGLLPLALRIAAAKLAARPRQRIDDLVAQLSGDDRLGVLSVAGDSHGIRGVLATAYQALSEPAARLFRLLGLHPGATFVPHLAAGVAGVSHGRVRRSIDELAAAHLITEIDSDRYRFHDLIRLYARERALADETPQARAEAADRLLDWYRAVSAATNTALSPTRTRIVPAIVHQPEALPFKAESAAAVGFLDRERGNLVPVVAHAVELGRFTVACELAYLLAGFFGRRGSGTDRIAICRLGVTAADRLGDAAYAGLMRSALGVALNAGRRYAEALDVLAEALPLAIAGGDRRDEGHVHNNMAIAHAGLRRFDEAAVAFGRALELHSRNDPAAVAVALNNVGYAEVQAGRSPVDRLSTALALAREVGNLPLEAAVQHGLGLACRNGGDHEAALRWLRDSVDTYRRIGDLREVPGGLADIGATLLVTGDHGGALAHFGEALELSRAHADRHVESVVLGQVGRTHLETGDLAAAREHLTAALDLRRRVPDPYEEAHLHRWLGVLAEQRDDAAAVAAHRDRAAELYAAANARAEAAALAR</sequence>
<dbReference type="Pfam" id="PF13424">
    <property type="entry name" value="TPR_12"/>
    <property type="match status" value="1"/>
</dbReference>
<evidence type="ECO:0000313" key="8">
    <source>
        <dbReference type="Proteomes" id="UP000587527"/>
    </source>
</evidence>
<dbReference type="PRINTS" id="PR00364">
    <property type="entry name" value="DISEASERSIST"/>
</dbReference>
<comment type="caution">
    <text evidence="7">The sequence shown here is derived from an EMBL/GenBank/DDBJ whole genome shotgun (WGS) entry which is preliminary data.</text>
</comment>
<dbReference type="PROSITE" id="PS51755">
    <property type="entry name" value="OMPR_PHOB"/>
    <property type="match status" value="1"/>
</dbReference>
<feature type="domain" description="OmpR/PhoB-type" evidence="6">
    <location>
        <begin position="7"/>
        <end position="106"/>
    </location>
</feature>
<evidence type="ECO:0000256" key="4">
    <source>
        <dbReference type="ARBA" id="ARBA00023163"/>
    </source>
</evidence>
<dbReference type="SUPFAM" id="SSF48452">
    <property type="entry name" value="TPR-like"/>
    <property type="match status" value="3"/>
</dbReference>
<dbReference type="PANTHER" id="PTHR35807">
    <property type="entry name" value="TRANSCRIPTIONAL REGULATOR REDD-RELATED"/>
    <property type="match status" value="1"/>
</dbReference>
<keyword evidence="8" id="KW-1185">Reference proteome</keyword>
<evidence type="ECO:0000256" key="3">
    <source>
        <dbReference type="ARBA" id="ARBA00023125"/>
    </source>
</evidence>
<dbReference type="InterPro" id="IPR016032">
    <property type="entry name" value="Sig_transdc_resp-reg_C-effctor"/>
</dbReference>
<evidence type="ECO:0000259" key="6">
    <source>
        <dbReference type="PROSITE" id="PS51755"/>
    </source>
</evidence>
<dbReference type="Proteomes" id="UP000587527">
    <property type="component" value="Unassembled WGS sequence"/>
</dbReference>
<accession>A0A841C3D1</accession>
<evidence type="ECO:0000256" key="1">
    <source>
        <dbReference type="ARBA" id="ARBA00005820"/>
    </source>
</evidence>
<dbReference type="SUPFAM" id="SSF52540">
    <property type="entry name" value="P-loop containing nucleoside triphosphate hydrolases"/>
    <property type="match status" value="1"/>
</dbReference>
<evidence type="ECO:0000256" key="2">
    <source>
        <dbReference type="ARBA" id="ARBA00023015"/>
    </source>
</evidence>
<dbReference type="SMART" id="SM00028">
    <property type="entry name" value="TPR"/>
    <property type="match status" value="4"/>
</dbReference>
<keyword evidence="4" id="KW-0804">Transcription</keyword>
<dbReference type="InterPro" id="IPR011990">
    <property type="entry name" value="TPR-like_helical_dom_sf"/>
</dbReference>
<comment type="similarity">
    <text evidence="1">Belongs to the AfsR/DnrI/RedD regulatory family.</text>
</comment>
<dbReference type="GO" id="GO:0043531">
    <property type="term" value="F:ADP binding"/>
    <property type="evidence" value="ECO:0007669"/>
    <property type="project" value="InterPro"/>
</dbReference>
<protein>
    <submittedName>
        <fullName evidence="7">DNA-binding SARP family transcriptional activator/Flp pilus assembly protein TadD</fullName>
    </submittedName>
</protein>
<dbReference type="Gene3D" id="1.10.10.10">
    <property type="entry name" value="Winged helix-like DNA-binding domain superfamily/Winged helix DNA-binding domain"/>
    <property type="match status" value="1"/>
</dbReference>
<dbReference type="Pfam" id="PF03704">
    <property type="entry name" value="BTAD"/>
    <property type="match status" value="1"/>
</dbReference>
<dbReference type="CDD" id="cd00383">
    <property type="entry name" value="trans_reg_C"/>
    <property type="match status" value="1"/>
</dbReference>
<dbReference type="InterPro" id="IPR051677">
    <property type="entry name" value="AfsR-DnrI-RedD_regulator"/>
</dbReference>
<dbReference type="GO" id="GO:0006355">
    <property type="term" value="P:regulation of DNA-templated transcription"/>
    <property type="evidence" value="ECO:0007669"/>
    <property type="project" value="InterPro"/>
</dbReference>
<dbReference type="InterPro" id="IPR019734">
    <property type="entry name" value="TPR_rpt"/>
</dbReference>
<dbReference type="GO" id="GO:0003677">
    <property type="term" value="F:DNA binding"/>
    <property type="evidence" value="ECO:0007669"/>
    <property type="project" value="UniProtKB-UniRule"/>
</dbReference>
<dbReference type="EMBL" id="JACHMN010000003">
    <property type="protein sequence ID" value="MBB5873460.1"/>
    <property type="molecule type" value="Genomic_DNA"/>
</dbReference>
<feature type="DNA-binding region" description="OmpR/PhoB-type" evidence="5">
    <location>
        <begin position="7"/>
        <end position="106"/>
    </location>
</feature>
<dbReference type="GO" id="GO:0000160">
    <property type="term" value="P:phosphorelay signal transduction system"/>
    <property type="evidence" value="ECO:0007669"/>
    <property type="project" value="InterPro"/>
</dbReference>
<dbReference type="InterPro" id="IPR005158">
    <property type="entry name" value="BTAD"/>
</dbReference>
<dbReference type="AlphaFoldDB" id="A0A841C3D1"/>
<dbReference type="RefSeq" id="WP_221470581.1">
    <property type="nucleotide sequence ID" value="NZ_JACHMN010000003.1"/>
</dbReference>